<gene>
    <name evidence="2" type="ORF">EPI10_002034</name>
</gene>
<dbReference type="PANTHER" id="PTHR33116">
    <property type="entry name" value="REVERSE TRANSCRIPTASE ZINC-BINDING DOMAIN-CONTAINING PROTEIN-RELATED-RELATED"/>
    <property type="match status" value="1"/>
</dbReference>
<comment type="caution">
    <text evidence="2">The sequence shown here is derived from an EMBL/GenBank/DDBJ whole genome shotgun (WGS) entry which is preliminary data.</text>
</comment>
<evidence type="ECO:0000259" key="1">
    <source>
        <dbReference type="Pfam" id="PF00078"/>
    </source>
</evidence>
<evidence type="ECO:0000313" key="2">
    <source>
        <dbReference type="EMBL" id="KAA3466982.1"/>
    </source>
</evidence>
<keyword evidence="2" id="KW-0548">Nucleotidyltransferase</keyword>
<dbReference type="Proteomes" id="UP000325315">
    <property type="component" value="Unassembled WGS sequence"/>
</dbReference>
<dbReference type="EMBL" id="SMMG02000007">
    <property type="protein sequence ID" value="KAA3466982.1"/>
    <property type="molecule type" value="Genomic_DNA"/>
</dbReference>
<sequence length="517" mass="59711">MDQSFSRSLATLEMDVRDELESVLNHEELLWKQKARCDWLNFGDRNTKFFHSRTIQRRKFNRILALKDNNGDWCSDQSTLSDEAVKFFENMYGENPRPIIDIPSNIFPCLKEQDIEFLNKPVLNDEIKKALFDMALLKAPRSDGFHAHFFQSQWDLVGGTICEWVQGIFAGNKIEEELNNTLLVLIPKKDRPKDFSQFRPISLCSVMYKLVIKVIANRFKMVFPNFISPEQAGFIAGRNISDNIIIAQEVIHTMRSKKTGRQWMAIKLDLEIDYDRTVGNSLKCPLSQLESLRKSERIPYHFRDISWKVATHLVIEIGAEMDQAKLLKDILRRSCDFSGHKISARKSNMFFSKNVDVNISQLFGFQKVLNLGNYLGVPLLHDRVTKSTLDFVIGKVRNKLQNWDARKLSFAGRVTLAQSVLLAIPSYFMQSLAIPKGVCEEIERIARQFIWGGSVDNPKSALVSWDSICQPRSHGGLGFRRLQDHNNSFLMKLCFNLFSRKDALWVRVLRSKYGWKS</sequence>
<protein>
    <submittedName>
        <fullName evidence="2">Reverse transcriptase</fullName>
    </submittedName>
</protein>
<keyword evidence="2" id="KW-0695">RNA-directed DNA polymerase</keyword>
<keyword evidence="2" id="KW-0808">Transferase</keyword>
<evidence type="ECO:0000313" key="3">
    <source>
        <dbReference type="Proteomes" id="UP000325315"/>
    </source>
</evidence>
<reference evidence="3" key="1">
    <citation type="journal article" date="2019" name="Plant Biotechnol. J.">
        <title>Genome sequencing of the Australian wild diploid species Gossypium australe highlights disease resistance and delayed gland morphogenesis.</title>
        <authorList>
            <person name="Cai Y."/>
            <person name="Cai X."/>
            <person name="Wang Q."/>
            <person name="Wang P."/>
            <person name="Zhang Y."/>
            <person name="Cai C."/>
            <person name="Xu Y."/>
            <person name="Wang K."/>
            <person name="Zhou Z."/>
            <person name="Wang C."/>
            <person name="Geng S."/>
            <person name="Li B."/>
            <person name="Dong Q."/>
            <person name="Hou Y."/>
            <person name="Wang H."/>
            <person name="Ai P."/>
            <person name="Liu Z."/>
            <person name="Yi F."/>
            <person name="Sun M."/>
            <person name="An G."/>
            <person name="Cheng J."/>
            <person name="Zhang Y."/>
            <person name="Shi Q."/>
            <person name="Xie Y."/>
            <person name="Shi X."/>
            <person name="Chang Y."/>
            <person name="Huang F."/>
            <person name="Chen Y."/>
            <person name="Hong S."/>
            <person name="Mi L."/>
            <person name="Sun Q."/>
            <person name="Zhang L."/>
            <person name="Zhou B."/>
            <person name="Peng R."/>
            <person name="Zhang X."/>
            <person name="Liu F."/>
        </authorList>
    </citation>
    <scope>NUCLEOTIDE SEQUENCE [LARGE SCALE GENOMIC DNA]</scope>
    <source>
        <strain evidence="3">cv. PA1801</strain>
    </source>
</reference>
<dbReference type="OrthoDB" id="1748430at2759"/>
<keyword evidence="3" id="KW-1185">Reference proteome</keyword>
<feature type="domain" description="Reverse transcriptase" evidence="1">
    <location>
        <begin position="186"/>
        <end position="275"/>
    </location>
</feature>
<dbReference type="GO" id="GO:0003964">
    <property type="term" value="F:RNA-directed DNA polymerase activity"/>
    <property type="evidence" value="ECO:0007669"/>
    <property type="project" value="UniProtKB-KW"/>
</dbReference>
<dbReference type="AlphaFoldDB" id="A0A5B6VD09"/>
<dbReference type="PANTHER" id="PTHR33116:SF86">
    <property type="entry name" value="REVERSE TRANSCRIPTASE DOMAIN-CONTAINING PROTEIN"/>
    <property type="match status" value="1"/>
</dbReference>
<dbReference type="Pfam" id="PF00078">
    <property type="entry name" value="RVT_1"/>
    <property type="match status" value="1"/>
</dbReference>
<organism evidence="2 3">
    <name type="scientific">Gossypium australe</name>
    <dbReference type="NCBI Taxonomy" id="47621"/>
    <lineage>
        <taxon>Eukaryota</taxon>
        <taxon>Viridiplantae</taxon>
        <taxon>Streptophyta</taxon>
        <taxon>Embryophyta</taxon>
        <taxon>Tracheophyta</taxon>
        <taxon>Spermatophyta</taxon>
        <taxon>Magnoliopsida</taxon>
        <taxon>eudicotyledons</taxon>
        <taxon>Gunneridae</taxon>
        <taxon>Pentapetalae</taxon>
        <taxon>rosids</taxon>
        <taxon>malvids</taxon>
        <taxon>Malvales</taxon>
        <taxon>Malvaceae</taxon>
        <taxon>Malvoideae</taxon>
        <taxon>Gossypium</taxon>
    </lineage>
</organism>
<dbReference type="InterPro" id="IPR000477">
    <property type="entry name" value="RT_dom"/>
</dbReference>
<proteinExistence type="predicted"/>
<accession>A0A5B6VD09</accession>
<name>A0A5B6VD09_9ROSI</name>
<dbReference type="CDD" id="cd01650">
    <property type="entry name" value="RT_nLTR_like"/>
    <property type="match status" value="1"/>
</dbReference>